<organism evidence="1 2">
    <name type="scientific">Neolentinus lepideus HHB14362 ss-1</name>
    <dbReference type="NCBI Taxonomy" id="1314782"/>
    <lineage>
        <taxon>Eukaryota</taxon>
        <taxon>Fungi</taxon>
        <taxon>Dikarya</taxon>
        <taxon>Basidiomycota</taxon>
        <taxon>Agaricomycotina</taxon>
        <taxon>Agaricomycetes</taxon>
        <taxon>Gloeophyllales</taxon>
        <taxon>Gloeophyllaceae</taxon>
        <taxon>Neolentinus</taxon>
    </lineage>
</organism>
<evidence type="ECO:0008006" key="3">
    <source>
        <dbReference type="Google" id="ProtNLM"/>
    </source>
</evidence>
<evidence type="ECO:0000313" key="1">
    <source>
        <dbReference type="EMBL" id="KZT25589.1"/>
    </source>
</evidence>
<proteinExistence type="predicted"/>
<gene>
    <name evidence="1" type="ORF">NEOLEDRAFT_351453</name>
</gene>
<reference evidence="1 2" key="1">
    <citation type="journal article" date="2016" name="Mol. Biol. Evol.">
        <title>Comparative Genomics of Early-Diverging Mushroom-Forming Fungi Provides Insights into the Origins of Lignocellulose Decay Capabilities.</title>
        <authorList>
            <person name="Nagy L.G."/>
            <person name="Riley R."/>
            <person name="Tritt A."/>
            <person name="Adam C."/>
            <person name="Daum C."/>
            <person name="Floudas D."/>
            <person name="Sun H."/>
            <person name="Yadav J.S."/>
            <person name="Pangilinan J."/>
            <person name="Larsson K.H."/>
            <person name="Matsuura K."/>
            <person name="Barry K."/>
            <person name="Labutti K."/>
            <person name="Kuo R."/>
            <person name="Ohm R.A."/>
            <person name="Bhattacharya S.S."/>
            <person name="Shirouzu T."/>
            <person name="Yoshinaga Y."/>
            <person name="Martin F.M."/>
            <person name="Grigoriev I.V."/>
            <person name="Hibbett D.S."/>
        </authorList>
    </citation>
    <scope>NUCLEOTIDE SEQUENCE [LARGE SCALE GENOMIC DNA]</scope>
    <source>
        <strain evidence="1 2">HHB14362 ss-1</strain>
    </source>
</reference>
<dbReference type="InParanoid" id="A0A165SS16"/>
<name>A0A165SS16_9AGAM</name>
<sequence>MSGVVTLPQRLATIHDLPLEILLSFVISLMPKYCPPSHIWEMIPGLEMPRIKQYHRDLRSFREMARISRAFRSAVEYCLYTTIVIFHDTDVANLADALQKHGPRVRTIIYDATLRDFPDKGNKLDRYLDLDRCLTLMTNLHTMKVFGSHILFMPANLRASWQTVQPEFPSFALPSSRLPPIRVLRWKCQSKALHYDKQVLHALSLLSSSLEELSIDDWNTTRALISTISKPFPRLRTLNLVGGNIPLDALSSLIDLTIQTGKDGEKTSSLASLILWDRYDEEEINRETEVKELLANHPSGMSLVESVFLNYTTLPTIAKLANVSARRNLPQGNCPRPSYPSFSHVNPWTLDFIAT</sequence>
<dbReference type="EMBL" id="KV425571">
    <property type="protein sequence ID" value="KZT25589.1"/>
    <property type="molecule type" value="Genomic_DNA"/>
</dbReference>
<protein>
    <recommendedName>
        <fullName evidence="3">F-box domain-containing protein</fullName>
    </recommendedName>
</protein>
<dbReference type="Proteomes" id="UP000076761">
    <property type="component" value="Unassembled WGS sequence"/>
</dbReference>
<evidence type="ECO:0000313" key="2">
    <source>
        <dbReference type="Proteomes" id="UP000076761"/>
    </source>
</evidence>
<accession>A0A165SS16</accession>
<keyword evidence="2" id="KW-1185">Reference proteome</keyword>
<dbReference type="AlphaFoldDB" id="A0A165SS16"/>
<dbReference type="OrthoDB" id="10396128at2759"/>